<keyword evidence="7" id="KW-1185">Reference proteome</keyword>
<evidence type="ECO:0000256" key="5">
    <source>
        <dbReference type="SAM" id="MobiDB-lite"/>
    </source>
</evidence>
<feature type="region of interest" description="Disordered" evidence="5">
    <location>
        <begin position="33"/>
        <end position="84"/>
    </location>
</feature>
<evidence type="ECO:0000259" key="6">
    <source>
        <dbReference type="PROSITE" id="PS50023"/>
    </source>
</evidence>
<dbReference type="RefSeq" id="XP_013793523.2">
    <property type="nucleotide sequence ID" value="XM_013938069.2"/>
</dbReference>
<sequence length="218" mass="25104">MKRRSDPPLREQRYNLNHWLIQEAEMRRITEQNERQRLRPANDPQVMHSRRSASAYPLSNGDRTNRNHPRPVSMPPRKPPHTVAQVSSGRSLDELWKLQSSVPVGQTRSQSHGNLNNLNYRNEFIQPATTSNTRYSRGFPEHQEHMLSVSGRKRCSHCSEELGRGAAMIIESLQLFYHIHCFRCCVCQAQLGNGSCGTDVRVRNNKLHCQNCYSNDDG</sequence>
<feature type="domain" description="LIM zinc-binding" evidence="6">
    <location>
        <begin position="153"/>
        <end position="218"/>
    </location>
</feature>
<evidence type="ECO:0000256" key="3">
    <source>
        <dbReference type="ARBA" id="ARBA00023038"/>
    </source>
</evidence>
<dbReference type="SMART" id="SM00132">
    <property type="entry name" value="LIM"/>
    <property type="match status" value="1"/>
</dbReference>
<dbReference type="PANTHER" id="PTHR15551">
    <property type="entry name" value="LIM DOMAIN ONLY 7"/>
    <property type="match status" value="1"/>
</dbReference>
<organism evidence="7 8">
    <name type="scientific">Limulus polyphemus</name>
    <name type="common">Atlantic horseshoe crab</name>
    <dbReference type="NCBI Taxonomy" id="6850"/>
    <lineage>
        <taxon>Eukaryota</taxon>
        <taxon>Metazoa</taxon>
        <taxon>Ecdysozoa</taxon>
        <taxon>Arthropoda</taxon>
        <taxon>Chelicerata</taxon>
        <taxon>Merostomata</taxon>
        <taxon>Xiphosura</taxon>
        <taxon>Limulidae</taxon>
        <taxon>Limulus</taxon>
    </lineage>
</organism>
<dbReference type="GeneID" id="106477515"/>
<accession>A0ABM1C3I8</accession>
<keyword evidence="2 4" id="KW-0862">Zinc</keyword>
<dbReference type="PANTHER" id="PTHR15551:SF3">
    <property type="entry name" value="LIM AND CALPONIN HOMOLOGY DOMAINS-CONTAINING PROTEIN 1"/>
    <property type="match status" value="1"/>
</dbReference>
<protein>
    <submittedName>
        <fullName evidence="8">LIM and calponin homology domains-containing protein 1-like</fullName>
    </submittedName>
</protein>
<evidence type="ECO:0000256" key="4">
    <source>
        <dbReference type="PROSITE-ProRule" id="PRU00125"/>
    </source>
</evidence>
<dbReference type="PROSITE" id="PS00478">
    <property type="entry name" value="LIM_DOMAIN_1"/>
    <property type="match status" value="1"/>
</dbReference>
<keyword evidence="1 4" id="KW-0479">Metal-binding</keyword>
<reference evidence="8" key="1">
    <citation type="submission" date="2025-08" db="UniProtKB">
        <authorList>
            <consortium name="RefSeq"/>
        </authorList>
    </citation>
    <scope>IDENTIFICATION</scope>
    <source>
        <tissue evidence="8">Muscle</tissue>
    </source>
</reference>
<evidence type="ECO:0000256" key="1">
    <source>
        <dbReference type="ARBA" id="ARBA00022723"/>
    </source>
</evidence>
<proteinExistence type="predicted"/>
<keyword evidence="3 4" id="KW-0440">LIM domain</keyword>
<dbReference type="InterPro" id="IPR001781">
    <property type="entry name" value="Znf_LIM"/>
</dbReference>
<gene>
    <name evidence="8" type="primary">LOC106477515</name>
</gene>
<dbReference type="CDD" id="cd08368">
    <property type="entry name" value="LIM"/>
    <property type="match status" value="1"/>
</dbReference>
<dbReference type="Proteomes" id="UP000694941">
    <property type="component" value="Unplaced"/>
</dbReference>
<evidence type="ECO:0000313" key="7">
    <source>
        <dbReference type="Proteomes" id="UP000694941"/>
    </source>
</evidence>
<dbReference type="PROSITE" id="PS50023">
    <property type="entry name" value="LIM_DOMAIN_2"/>
    <property type="match status" value="1"/>
</dbReference>
<dbReference type="Gene3D" id="2.10.110.10">
    <property type="entry name" value="Cysteine Rich Protein"/>
    <property type="match status" value="1"/>
</dbReference>
<evidence type="ECO:0000256" key="2">
    <source>
        <dbReference type="ARBA" id="ARBA00022833"/>
    </source>
</evidence>
<evidence type="ECO:0000313" key="8">
    <source>
        <dbReference type="RefSeq" id="XP_013793523.2"/>
    </source>
</evidence>
<name>A0ABM1C3I8_LIMPO</name>
<dbReference type="Pfam" id="PF00412">
    <property type="entry name" value="LIM"/>
    <property type="match status" value="1"/>
</dbReference>